<dbReference type="Proteomes" id="UP000796880">
    <property type="component" value="Unassembled WGS sequence"/>
</dbReference>
<proteinExistence type="predicted"/>
<evidence type="ECO:0000313" key="2">
    <source>
        <dbReference type="Proteomes" id="UP000796880"/>
    </source>
</evidence>
<reference evidence="1" key="1">
    <citation type="submission" date="2020-03" db="EMBL/GenBank/DDBJ databases">
        <title>A high-quality chromosome-level genome assembly of a woody plant with both climbing and erect habits, Rhamnella rubrinervis.</title>
        <authorList>
            <person name="Lu Z."/>
            <person name="Yang Y."/>
            <person name="Zhu X."/>
            <person name="Sun Y."/>
        </authorList>
    </citation>
    <scope>NUCLEOTIDE SEQUENCE</scope>
    <source>
        <strain evidence="1">BYM</strain>
        <tissue evidence="1">Leaf</tissue>
    </source>
</reference>
<dbReference type="EMBL" id="VOIH02000008">
    <property type="protein sequence ID" value="KAF3440707.1"/>
    <property type="molecule type" value="Genomic_DNA"/>
</dbReference>
<evidence type="ECO:0000313" key="1">
    <source>
        <dbReference type="EMBL" id="KAF3440707.1"/>
    </source>
</evidence>
<name>A0A8K0EBR1_9ROSA</name>
<gene>
    <name evidence="1" type="ORF">FNV43_RR18993</name>
</gene>
<protein>
    <submittedName>
        <fullName evidence="1">Uncharacterized protein</fullName>
    </submittedName>
</protein>
<dbReference type="AlphaFoldDB" id="A0A8K0EBR1"/>
<sequence>MEEEPRLDGAVFGCEGIGFVAAWKGDGLDGGAAWTVFEEDIGERQVRKRFRVRMVLNDAV</sequence>
<comment type="caution">
    <text evidence="1">The sequence shown here is derived from an EMBL/GenBank/DDBJ whole genome shotgun (WGS) entry which is preliminary data.</text>
</comment>
<organism evidence="1 2">
    <name type="scientific">Rhamnella rubrinervis</name>
    <dbReference type="NCBI Taxonomy" id="2594499"/>
    <lineage>
        <taxon>Eukaryota</taxon>
        <taxon>Viridiplantae</taxon>
        <taxon>Streptophyta</taxon>
        <taxon>Embryophyta</taxon>
        <taxon>Tracheophyta</taxon>
        <taxon>Spermatophyta</taxon>
        <taxon>Magnoliopsida</taxon>
        <taxon>eudicotyledons</taxon>
        <taxon>Gunneridae</taxon>
        <taxon>Pentapetalae</taxon>
        <taxon>rosids</taxon>
        <taxon>fabids</taxon>
        <taxon>Rosales</taxon>
        <taxon>Rhamnaceae</taxon>
        <taxon>rhamnoid group</taxon>
        <taxon>Rhamneae</taxon>
        <taxon>Rhamnella</taxon>
    </lineage>
</organism>
<accession>A0A8K0EBR1</accession>
<keyword evidence="2" id="KW-1185">Reference proteome</keyword>